<keyword evidence="2" id="KW-1185">Reference proteome</keyword>
<dbReference type="EMBL" id="JARMAB010000004">
    <property type="protein sequence ID" value="MED1202067.1"/>
    <property type="molecule type" value="Genomic_DNA"/>
</dbReference>
<reference evidence="1 2" key="1">
    <citation type="submission" date="2023-03" db="EMBL/GenBank/DDBJ databases">
        <title>Bacillus Genome Sequencing.</title>
        <authorList>
            <person name="Dunlap C."/>
        </authorList>
    </citation>
    <scope>NUCLEOTIDE SEQUENCE [LARGE SCALE GENOMIC DNA]</scope>
    <source>
        <strain evidence="1 2">B-23453</strain>
    </source>
</reference>
<dbReference type="Pfam" id="PF06289">
    <property type="entry name" value="FlbD"/>
    <property type="match status" value="1"/>
</dbReference>
<dbReference type="Proteomes" id="UP001341444">
    <property type="component" value="Unassembled WGS sequence"/>
</dbReference>
<proteinExistence type="predicted"/>
<dbReference type="PANTHER" id="PTHR39185">
    <property type="entry name" value="SWARMING MOTILITY PROTEIN SWRD"/>
    <property type="match status" value="1"/>
</dbReference>
<name>A0ABU6MFM1_9BACI</name>
<accession>A0ABU6MFM1</accession>
<evidence type="ECO:0000313" key="2">
    <source>
        <dbReference type="Proteomes" id="UP001341444"/>
    </source>
</evidence>
<gene>
    <name evidence="1" type="ORF">P4T90_03050</name>
</gene>
<comment type="caution">
    <text evidence="1">The sequence shown here is derived from an EMBL/GenBank/DDBJ whole genome shotgun (WGS) entry which is preliminary data.</text>
</comment>
<keyword evidence="1" id="KW-0966">Cell projection</keyword>
<dbReference type="InterPro" id="IPR009384">
    <property type="entry name" value="SwrD-like"/>
</dbReference>
<keyword evidence="1" id="KW-0969">Cilium</keyword>
<sequence length="73" mass="8452">MVQLTKLNGKPFTLNALYIETIEAIPDTMITLTNGRKYVVAEPKENVIERINDYYKTIQLLGVIHQEDKKDEE</sequence>
<dbReference type="PANTHER" id="PTHR39185:SF1">
    <property type="entry name" value="SWARMING MOTILITY PROTEIN SWRD"/>
    <property type="match status" value="1"/>
</dbReference>
<protein>
    <submittedName>
        <fullName evidence="1">Flagellar FlbD family protein</fullName>
    </submittedName>
</protein>
<keyword evidence="1" id="KW-0282">Flagellum</keyword>
<evidence type="ECO:0000313" key="1">
    <source>
        <dbReference type="EMBL" id="MED1202067.1"/>
    </source>
</evidence>
<dbReference type="RefSeq" id="WP_066270351.1">
    <property type="nucleotide sequence ID" value="NZ_JARMAB010000004.1"/>
</dbReference>
<organism evidence="1 2">
    <name type="scientific">Heyndrickxia acidicola</name>
    <dbReference type="NCBI Taxonomy" id="209389"/>
    <lineage>
        <taxon>Bacteria</taxon>
        <taxon>Bacillati</taxon>
        <taxon>Bacillota</taxon>
        <taxon>Bacilli</taxon>
        <taxon>Bacillales</taxon>
        <taxon>Bacillaceae</taxon>
        <taxon>Heyndrickxia</taxon>
    </lineage>
</organism>